<evidence type="ECO:0000256" key="2">
    <source>
        <dbReference type="ARBA" id="ARBA00012759"/>
    </source>
</evidence>
<feature type="compositionally biased region" description="Acidic residues" evidence="7">
    <location>
        <begin position="1993"/>
        <end position="2005"/>
    </location>
</feature>
<dbReference type="InterPro" id="IPR051346">
    <property type="entry name" value="OTU_Deubiquitinase"/>
</dbReference>
<feature type="region of interest" description="Disordered" evidence="7">
    <location>
        <begin position="1993"/>
        <end position="2016"/>
    </location>
</feature>
<dbReference type="Pfam" id="PF12340">
    <property type="entry name" value="DUF3638"/>
    <property type="match status" value="1"/>
</dbReference>
<dbReference type="GO" id="GO:0004843">
    <property type="term" value="F:cysteine-type deubiquitinase activity"/>
    <property type="evidence" value="ECO:0007669"/>
    <property type="project" value="UniProtKB-EC"/>
</dbReference>
<dbReference type="STRING" id="1448308.A0A2T2MZZ5"/>
<name>A0A2T2MZZ5_CORCC</name>
<keyword evidence="5" id="KW-0378">Hydrolase</keyword>
<keyword evidence="4" id="KW-0833">Ubl conjugation pathway</keyword>
<sequence>IQYLNILTQLAVPTVDFAKIETQCLILQIIHQAGPPLDAVSIERVAHRILTDGNFCEATLNELEAILPTVAKNWESWRGLATLVQLAIRMFELNPSAMVQDRCLAWLGDAREVALDWLNNLQNKSRSSTDHKQRLDLMSRATEVALLCTSTFDVDEIHLDRILSLPREASILIQSSILVQENQDNVVSEHGQLLRAMMKAWKSLHFRILPVLLDGILYRNLQGGLNEALKLAWSGFEPGRWTLFDDSHPQWICLDCGEHKINFNLLTAELLVNGIPLARLPREYTSNPMYLELFQQSLIEVMPSKEPGMFFSSKFDHHGYALSFGMHHHGQMLVVAAQGEKKYDLVPSNVFEGVLPSAFVTEFFHWYDHSEDVVEFRSRGKPWDFATELWHLKKVQLTWQLVRGSSSLVSPASKTGRTLSALFSPLENKPHIHFYFLEPSVINISLPRLQLDFGFDLGQSVIHSSQYRGMVIDPNQQIGTLVGLQNKLVLKHISGFDNRMVLIPEGLVSFTKASDHVVVSIDANTASKVHSYQIDETLGRLEDNGSLQSKLFLCYLHSLTSYLLPDDLTRHTGTEAALLILRSAAVASFDILTKQNIDCLELIANLTPKRTYYPDHLKVMQQVFWDSRLSFMSQHSELLLEVEKIFTICRDGQSLRPKDVFVQPPSLRFGDVKLLKRHMISSSIFRVDGFGGEHFTRNLDVVYRGRGNHSSNKGHLSFIISTLVLREQPSLHSSIDMQRLQESLRNDYLKNSQILGPGKAIAPTTLRYSAKWLHKPSTWLPELWCRLHASLAVDGKFNKYNIMMWLSSAAFAETADMDVIQALVAFYRFPLMTSVAIPNIENYDLSKGDSATRNVLHNCISTHKRQFDGSPESMLPKNDTESNQKHLERRRNKFEQTQRCAIDAFLSALLGQWPCEQPSKPTTQGAETYIHTNGAMQSARTEFKFWFDNRRFYQYLESASRTLQRSRVIKVVIQSNVAIEPQQISGTDLDLRSFRIGKIFALAPPVMGSSLVNGNSRKWPASPTEPSVLAEESTLSENNQSKKRLAALCHQLDLQAKSSQEKQYVSDLRRSCDSLSENETQVSFRTDLVAILQTYASDCQKYFTKANKVLEDLVKSTDDVCRIRQCPRICPIFWLQRLNKRQFDHLSSAWKLVIIQYGLAVTQLQRARRLLALVDHSRELAEELRNQGHLNWDPAEFPETLLLEAESGILVRPVQEDIARQMRQPPNGENAVMQLNMGEGKSTVIVPIIAAALADDHTVVVAKPQSKQMLEMLISKLGGLLDRRIYHMPFSRALRPSPAEADALGKIYRDCMEQRGVLLVQPEHVLSFKLMCIESLITGNETLGRSLLRTQQFFDTHSRDIVDESDENFSVKFELVYTMGAQKPIELSPDRWNLVHNVVSLVPQYARQVKAFHPSSIEFDDRWEGRYPRIRILRSDAEERLLDLVATRICKLGSSVLAINRLSESEQDAILRYIRHAKPPSDDIERVETGKSWAVIKDTLMLLRGLIAGGVLRFVLCFKRWRVNYGLDCNRLPRTKLAVPYRSKDCPSPRSEFSHPEVIVALTSLTYYYGGLSDEELFDTFSHLVKSDQKDAEYNDWVRDLKAMPSAFRLLSGVNIKDRQQCKKEIFPLLRFSKGAIDYFLSHTVFPKEMKEFPEKLSASGWDMAAIKPKPTTGFSGTNDSRHVLPLTISHLDLQEQKHTNALVLAYLLQDENSMILLPPQSASKTSTAETLLRIVNGMDANTRVILDVGAQILELNNLEVAETWLSISNPETSRAVVFFDDNEELSVLDRSGRIESLQTSAYAKHLEDCLIYLDESHTRGTNLKLPKNYRAAVTLGANLTKDRLVQACMRLRKLGKGQSVVFCISEEIQGKIIERISKAAGEIQVFDVLMWAITETWSDLRRSIPLWATQGRIYEEHKDLLNGIQTTVDQAKQFLEEEAQTVEHRYRPRINISTNEAFKGWDISSPNVKKIIQRCQDFDTLNFNAASLQEEQERELAPEIEEERQLERPPPMSPEKHEIHPHLTHLVKTGQLIEGFTAYVPAFGALQQTSAAKYFDVKQLPTDLLVTRDFIRTVKRPGSNPSMLFNVDSYLRPVQWILLFAREKGGYISKHQLLIISPFEADQLLPLIRTSSDVTLHLYAPRPNQVFKPLDNLNLFKIGNGVFDVGTIDRSLIVQLNLFAGQLYFDSYGEYTEMCDYLGLAWTTAKEGLEVQTDGFIRGLRGKWGLKDSAVRFFRELMKLRREGEGIDKTQVGKLLNGVMLTEDDFLDDE</sequence>
<feature type="domain" description="DUF3638" evidence="8">
    <location>
        <begin position="1189"/>
        <end position="1409"/>
    </location>
</feature>
<evidence type="ECO:0000256" key="1">
    <source>
        <dbReference type="ARBA" id="ARBA00000707"/>
    </source>
</evidence>
<dbReference type="GO" id="GO:0006508">
    <property type="term" value="P:proteolysis"/>
    <property type="evidence" value="ECO:0007669"/>
    <property type="project" value="UniProtKB-KW"/>
</dbReference>
<dbReference type="Proteomes" id="UP000240883">
    <property type="component" value="Unassembled WGS sequence"/>
</dbReference>
<evidence type="ECO:0000259" key="9">
    <source>
        <dbReference type="Pfam" id="PF12359"/>
    </source>
</evidence>
<evidence type="ECO:0000256" key="4">
    <source>
        <dbReference type="ARBA" id="ARBA00022786"/>
    </source>
</evidence>
<dbReference type="PANTHER" id="PTHR13367">
    <property type="entry name" value="UBIQUITIN THIOESTERASE"/>
    <property type="match status" value="1"/>
</dbReference>
<evidence type="ECO:0000313" key="10">
    <source>
        <dbReference type="EMBL" id="PSN58780.1"/>
    </source>
</evidence>
<evidence type="ECO:0000256" key="7">
    <source>
        <dbReference type="SAM" id="MobiDB-lite"/>
    </source>
</evidence>
<keyword evidence="11" id="KW-1185">Reference proteome</keyword>
<dbReference type="InterPro" id="IPR022105">
    <property type="entry name" value="DUF3645"/>
</dbReference>
<dbReference type="EC" id="3.4.19.12" evidence="2"/>
<evidence type="ECO:0000259" key="8">
    <source>
        <dbReference type="Pfam" id="PF12340"/>
    </source>
</evidence>
<proteinExistence type="predicted"/>
<keyword evidence="3" id="KW-0645">Protease</keyword>
<reference evidence="10 11" key="1">
    <citation type="journal article" date="2018" name="Front. Microbiol.">
        <title>Genome-Wide Analysis of Corynespora cassiicola Leaf Fall Disease Putative Effectors.</title>
        <authorList>
            <person name="Lopez D."/>
            <person name="Ribeiro S."/>
            <person name="Label P."/>
            <person name="Fumanal B."/>
            <person name="Venisse J.S."/>
            <person name="Kohler A."/>
            <person name="de Oliveira R.R."/>
            <person name="Labutti K."/>
            <person name="Lipzen A."/>
            <person name="Lail K."/>
            <person name="Bauer D."/>
            <person name="Ohm R.A."/>
            <person name="Barry K.W."/>
            <person name="Spatafora J."/>
            <person name="Grigoriev I.V."/>
            <person name="Martin F.M."/>
            <person name="Pujade-Renaud V."/>
        </authorList>
    </citation>
    <scope>NUCLEOTIDE SEQUENCE [LARGE SCALE GENOMIC DNA]</scope>
    <source>
        <strain evidence="10 11">Philippines</strain>
    </source>
</reference>
<dbReference type="OrthoDB" id="3182339at2759"/>
<feature type="region of interest" description="Disordered" evidence="7">
    <location>
        <begin position="866"/>
        <end position="885"/>
    </location>
</feature>
<dbReference type="InterPro" id="IPR022099">
    <property type="entry name" value="DUF3638"/>
</dbReference>
<evidence type="ECO:0000256" key="3">
    <source>
        <dbReference type="ARBA" id="ARBA00022670"/>
    </source>
</evidence>
<gene>
    <name evidence="10" type="ORF">BS50DRAFT_666355</name>
</gene>
<dbReference type="Pfam" id="PF12359">
    <property type="entry name" value="DUF3645"/>
    <property type="match status" value="1"/>
</dbReference>
<protein>
    <recommendedName>
        <fullName evidence="2">ubiquitinyl hydrolase 1</fullName>
        <ecNumber evidence="2">3.4.19.12</ecNumber>
    </recommendedName>
</protein>
<dbReference type="PANTHER" id="PTHR13367:SF34">
    <property type="match status" value="1"/>
</dbReference>
<organism evidence="10 11">
    <name type="scientific">Corynespora cassiicola Philippines</name>
    <dbReference type="NCBI Taxonomy" id="1448308"/>
    <lineage>
        <taxon>Eukaryota</taxon>
        <taxon>Fungi</taxon>
        <taxon>Dikarya</taxon>
        <taxon>Ascomycota</taxon>
        <taxon>Pezizomycotina</taxon>
        <taxon>Dothideomycetes</taxon>
        <taxon>Pleosporomycetidae</taxon>
        <taxon>Pleosporales</taxon>
        <taxon>Corynesporascaceae</taxon>
        <taxon>Corynespora</taxon>
    </lineage>
</organism>
<evidence type="ECO:0000313" key="11">
    <source>
        <dbReference type="Proteomes" id="UP000240883"/>
    </source>
</evidence>
<evidence type="ECO:0000256" key="6">
    <source>
        <dbReference type="ARBA" id="ARBA00022807"/>
    </source>
</evidence>
<feature type="domain" description="DUF3645" evidence="9">
    <location>
        <begin position="1533"/>
        <end position="1563"/>
    </location>
</feature>
<feature type="non-terminal residue" evidence="10">
    <location>
        <position position="1"/>
    </location>
</feature>
<keyword evidence="6" id="KW-0788">Thiol protease</keyword>
<comment type="catalytic activity">
    <reaction evidence="1">
        <text>Thiol-dependent hydrolysis of ester, thioester, amide, peptide and isopeptide bonds formed by the C-terminal Gly of ubiquitin (a 76-residue protein attached to proteins as an intracellular targeting signal).</text>
        <dbReference type="EC" id="3.4.19.12"/>
    </reaction>
</comment>
<evidence type="ECO:0000256" key="5">
    <source>
        <dbReference type="ARBA" id="ARBA00022801"/>
    </source>
</evidence>
<dbReference type="EMBL" id="KZ678198">
    <property type="protein sequence ID" value="PSN58780.1"/>
    <property type="molecule type" value="Genomic_DNA"/>
</dbReference>
<accession>A0A2T2MZZ5</accession>